<keyword evidence="5 7" id="KW-1133">Transmembrane helix</keyword>
<sequence length="422" mass="46330">MLLKLAIRNTLRYRLRLLLSTLVVVIASLALVSSIGTIIGTKQTLQDSVINTLTGDIIIKPKDSPVDFFKFTSSRRLPVIESAMVEQVISKLNSEPSVEAASSRIRFGSLIGNNQKSVPAMVMGVDLTAEPKVTTDTQTIIQPILDNLSSEINQSVLSDYILGRLNLAHGDEVILFTETPDESFNAMNFNLAGSIATPVLIDEYVKQAFYIDIKAARELLYLDQSAATEIVIRMSGDAHNDLPSAKAKIQALLSDEQQRHLGVYTYNEVEKSIEGISAIAIGIGAINIGVIFLIMIVTIMIVTTMTLHERRFEIGTLISLGMSPKSLTQLFMLEVILKIVIGYTVGFILAILNLTRINESGGYQATNMLEQYWYGGKVMFPVVDYRIVLLGFVIILFVALLSTIRSCSKAGKQDAVALLSHQ</sequence>
<feature type="transmembrane region" description="Helical" evidence="7">
    <location>
        <begin position="385"/>
        <end position="404"/>
    </location>
</feature>
<feature type="transmembrane region" description="Helical" evidence="7">
    <location>
        <begin position="330"/>
        <end position="352"/>
    </location>
</feature>
<feature type="domain" description="ABC3 transporter permease C-terminal" evidence="8">
    <location>
        <begin position="288"/>
        <end position="410"/>
    </location>
</feature>
<evidence type="ECO:0000313" key="9">
    <source>
        <dbReference type="EMBL" id="MET1255509.1"/>
    </source>
</evidence>
<evidence type="ECO:0000256" key="1">
    <source>
        <dbReference type="ARBA" id="ARBA00004651"/>
    </source>
</evidence>
<dbReference type="Pfam" id="PF02687">
    <property type="entry name" value="FtsX"/>
    <property type="match status" value="1"/>
</dbReference>
<comment type="subcellular location">
    <subcellularLocation>
        <location evidence="1">Cell membrane</location>
        <topology evidence="1">Multi-pass membrane protein</topology>
    </subcellularLocation>
</comment>
<dbReference type="PANTHER" id="PTHR30489:SF0">
    <property type="entry name" value="LIPOPROTEIN-RELEASING SYSTEM TRANSMEMBRANE PROTEIN LOLE"/>
    <property type="match status" value="1"/>
</dbReference>
<gene>
    <name evidence="9" type="ORF">ABVT43_10255</name>
</gene>
<evidence type="ECO:0000256" key="3">
    <source>
        <dbReference type="ARBA" id="ARBA00022475"/>
    </source>
</evidence>
<proteinExistence type="inferred from homology"/>
<evidence type="ECO:0000256" key="7">
    <source>
        <dbReference type="SAM" id="Phobius"/>
    </source>
</evidence>
<feature type="transmembrane region" description="Helical" evidence="7">
    <location>
        <begin position="276"/>
        <end position="302"/>
    </location>
</feature>
<evidence type="ECO:0000259" key="8">
    <source>
        <dbReference type="Pfam" id="PF02687"/>
    </source>
</evidence>
<evidence type="ECO:0000256" key="2">
    <source>
        <dbReference type="ARBA" id="ARBA00005236"/>
    </source>
</evidence>
<evidence type="ECO:0000256" key="5">
    <source>
        <dbReference type="ARBA" id="ARBA00022989"/>
    </source>
</evidence>
<dbReference type="InterPro" id="IPR051447">
    <property type="entry name" value="Lipoprotein-release_system"/>
</dbReference>
<dbReference type="EMBL" id="JBEVCJ010000010">
    <property type="protein sequence ID" value="MET1255509.1"/>
    <property type="molecule type" value="Genomic_DNA"/>
</dbReference>
<comment type="caution">
    <text evidence="9">The sequence shown here is derived from an EMBL/GenBank/DDBJ whole genome shotgun (WGS) entry which is preliminary data.</text>
</comment>
<keyword evidence="10" id="KW-1185">Reference proteome</keyword>
<reference evidence="9 10" key="1">
    <citation type="submission" date="2024-06" db="EMBL/GenBank/DDBJ databases">
        <authorList>
            <person name="Li F."/>
        </authorList>
    </citation>
    <scope>NUCLEOTIDE SEQUENCE [LARGE SCALE GENOMIC DNA]</scope>
    <source>
        <strain evidence="9 10">GXAS 311</strain>
    </source>
</reference>
<comment type="similarity">
    <text evidence="2">Belongs to the ABC-4 integral membrane protein family. LolC/E subfamily.</text>
</comment>
<dbReference type="Proteomes" id="UP001548189">
    <property type="component" value="Unassembled WGS sequence"/>
</dbReference>
<keyword evidence="3" id="KW-1003">Cell membrane</keyword>
<evidence type="ECO:0000313" key="10">
    <source>
        <dbReference type="Proteomes" id="UP001548189"/>
    </source>
</evidence>
<accession>A0ABV2BU90</accession>
<evidence type="ECO:0000256" key="6">
    <source>
        <dbReference type="ARBA" id="ARBA00023136"/>
    </source>
</evidence>
<keyword evidence="6 7" id="KW-0472">Membrane</keyword>
<dbReference type="InterPro" id="IPR003838">
    <property type="entry name" value="ABC3_permease_C"/>
</dbReference>
<evidence type="ECO:0000256" key="4">
    <source>
        <dbReference type="ARBA" id="ARBA00022692"/>
    </source>
</evidence>
<dbReference type="PANTHER" id="PTHR30489">
    <property type="entry name" value="LIPOPROTEIN-RELEASING SYSTEM TRANSMEMBRANE PROTEIN LOLE"/>
    <property type="match status" value="1"/>
</dbReference>
<keyword evidence="4 7" id="KW-0812">Transmembrane</keyword>
<protein>
    <submittedName>
        <fullName evidence="9">FtsX-like permease family protein</fullName>
    </submittedName>
</protein>
<organism evidence="9 10">
    <name type="scientific">Aliikangiella maris</name>
    <dbReference type="NCBI Taxonomy" id="3162458"/>
    <lineage>
        <taxon>Bacteria</taxon>
        <taxon>Pseudomonadati</taxon>
        <taxon>Pseudomonadota</taxon>
        <taxon>Gammaproteobacteria</taxon>
        <taxon>Oceanospirillales</taxon>
        <taxon>Pleioneaceae</taxon>
        <taxon>Aliikangiella</taxon>
    </lineage>
</organism>
<name>A0ABV2BU90_9GAMM</name>
<dbReference type="RefSeq" id="WP_353896095.1">
    <property type="nucleotide sequence ID" value="NZ_JBEVCJ010000010.1"/>
</dbReference>